<evidence type="ECO:0000313" key="4">
    <source>
        <dbReference type="Proteomes" id="UP000030763"/>
    </source>
</evidence>
<dbReference type="Gene3D" id="1.10.1820.10">
    <property type="entry name" value="protein kinase ck2 holoenzyme, chain C, domain 1"/>
    <property type="match status" value="1"/>
</dbReference>
<keyword evidence="3" id="KW-0418">Kinase</keyword>
<dbReference type="RefSeq" id="XP_013333595.1">
    <property type="nucleotide sequence ID" value="XM_013478141.1"/>
</dbReference>
<dbReference type="EMBL" id="HG719178">
    <property type="protein sequence ID" value="CDJ56945.1"/>
    <property type="molecule type" value="Genomic_DNA"/>
</dbReference>
<dbReference type="GO" id="GO:0019887">
    <property type="term" value="F:protein kinase regulator activity"/>
    <property type="evidence" value="ECO:0007669"/>
    <property type="project" value="InterPro"/>
</dbReference>
<dbReference type="SUPFAM" id="SSF57798">
    <property type="entry name" value="Casein kinase II beta subunit"/>
    <property type="match status" value="1"/>
</dbReference>
<reference evidence="3" key="2">
    <citation type="submission" date="2013-10" db="EMBL/GenBank/DDBJ databases">
        <authorList>
            <person name="Aslett M."/>
        </authorList>
    </citation>
    <scope>NUCLEOTIDE SEQUENCE [LARGE SCALE GENOMIC DNA]</scope>
    <source>
        <strain evidence="3">Weybridge</strain>
    </source>
</reference>
<gene>
    <name evidence="3" type="ORF">EMWEY_00027110</name>
</gene>
<dbReference type="VEuPathDB" id="ToxoDB:EMWEY_00027110"/>
<proteinExistence type="inferred from homology"/>
<dbReference type="PRINTS" id="PR00472">
    <property type="entry name" value="CASNKINASEII"/>
</dbReference>
<reference evidence="3" key="1">
    <citation type="submission" date="2013-10" db="EMBL/GenBank/DDBJ databases">
        <title>Genomic analysis of the causative agents of coccidiosis in chickens.</title>
        <authorList>
            <person name="Reid A.J."/>
            <person name="Blake D."/>
            <person name="Billington K."/>
            <person name="Browne H."/>
            <person name="Dunn M."/>
            <person name="Hung S."/>
            <person name="Kawahara F."/>
            <person name="Miranda-Saavedra D."/>
            <person name="Mourier T."/>
            <person name="Nagra H."/>
            <person name="Otto T.D."/>
            <person name="Rawlings N."/>
            <person name="Sanchez A."/>
            <person name="Sanders M."/>
            <person name="Subramaniam C."/>
            <person name="Tay Y."/>
            <person name="Dear P."/>
            <person name="Doerig C."/>
            <person name="Gruber A."/>
            <person name="Parkinson J."/>
            <person name="Shirley M."/>
            <person name="Wan K.L."/>
            <person name="Berriman M."/>
            <person name="Tomley F."/>
            <person name="Pain A."/>
        </authorList>
    </citation>
    <scope>NUCLEOTIDE SEQUENCE [LARGE SCALE GENOMIC DNA]</scope>
    <source>
        <strain evidence="3">Weybridge</strain>
    </source>
</reference>
<dbReference type="OrthoDB" id="3971593at2759"/>
<organism evidence="3 4">
    <name type="scientific">Eimeria maxima</name>
    <name type="common">Coccidian parasite</name>
    <dbReference type="NCBI Taxonomy" id="5804"/>
    <lineage>
        <taxon>Eukaryota</taxon>
        <taxon>Sar</taxon>
        <taxon>Alveolata</taxon>
        <taxon>Apicomplexa</taxon>
        <taxon>Conoidasida</taxon>
        <taxon>Coccidia</taxon>
        <taxon>Eucoccidiorida</taxon>
        <taxon>Eimeriorina</taxon>
        <taxon>Eimeriidae</taxon>
        <taxon>Eimeria</taxon>
    </lineage>
</organism>
<dbReference type="AlphaFoldDB" id="U6M5J6"/>
<dbReference type="GO" id="GO:0005956">
    <property type="term" value="C:protein kinase CK2 complex"/>
    <property type="evidence" value="ECO:0007669"/>
    <property type="project" value="InterPro"/>
</dbReference>
<name>U6M5J6_EIMMA</name>
<dbReference type="GO" id="GO:0016301">
    <property type="term" value="F:kinase activity"/>
    <property type="evidence" value="ECO:0007669"/>
    <property type="project" value="UniProtKB-KW"/>
</dbReference>
<dbReference type="GeneID" id="25336697"/>
<sequence>MESHARGGPAAAAEGSQGSSRDINPHLNEELSDLTGSDLDEDVTWIQWFCGLKGHDNFVLVDEDFVRDDFNLTGN</sequence>
<evidence type="ECO:0000313" key="3">
    <source>
        <dbReference type="EMBL" id="CDJ56945.1"/>
    </source>
</evidence>
<accession>U6M5J6</accession>
<dbReference type="InterPro" id="IPR000704">
    <property type="entry name" value="Casein_kinase_II_reg-sub"/>
</dbReference>
<dbReference type="InterPro" id="IPR035991">
    <property type="entry name" value="Casein_kinase_II_beta-like"/>
</dbReference>
<dbReference type="Proteomes" id="UP000030763">
    <property type="component" value="Unassembled WGS sequence"/>
</dbReference>
<dbReference type="Pfam" id="PF01214">
    <property type="entry name" value="CK_II_beta"/>
    <property type="match status" value="1"/>
</dbReference>
<protein>
    <submittedName>
        <fullName evidence="3">Casein kinase II beta chain, putative</fullName>
    </submittedName>
</protein>
<keyword evidence="4" id="KW-1185">Reference proteome</keyword>
<evidence type="ECO:0000256" key="2">
    <source>
        <dbReference type="SAM" id="MobiDB-lite"/>
    </source>
</evidence>
<comment type="similarity">
    <text evidence="1">Belongs to the casein kinase 2 subunit beta family.</text>
</comment>
<dbReference type="InterPro" id="IPR016149">
    <property type="entry name" value="Casein_kin_II_reg-sub_N"/>
</dbReference>
<evidence type="ECO:0000256" key="1">
    <source>
        <dbReference type="ARBA" id="ARBA00006941"/>
    </source>
</evidence>
<feature type="region of interest" description="Disordered" evidence="2">
    <location>
        <begin position="1"/>
        <end position="33"/>
    </location>
</feature>
<keyword evidence="3" id="KW-0808">Transferase</keyword>